<keyword evidence="1" id="KW-0472">Membrane</keyword>
<protein>
    <submittedName>
        <fullName evidence="3">DUF4405 domain-containing protein</fullName>
    </submittedName>
</protein>
<feature type="transmembrane region" description="Helical" evidence="1">
    <location>
        <begin position="193"/>
        <end position="215"/>
    </location>
</feature>
<evidence type="ECO:0000313" key="3">
    <source>
        <dbReference type="EMBL" id="HIR12919.1"/>
    </source>
</evidence>
<gene>
    <name evidence="3" type="ORF">IAB31_03225</name>
</gene>
<dbReference type="InterPro" id="IPR025517">
    <property type="entry name" value="DUF4405"/>
</dbReference>
<feature type="transmembrane region" description="Helical" evidence="1">
    <location>
        <begin position="159"/>
        <end position="187"/>
    </location>
</feature>
<reference evidence="3" key="1">
    <citation type="submission" date="2020-10" db="EMBL/GenBank/DDBJ databases">
        <authorList>
            <person name="Gilroy R."/>
        </authorList>
    </citation>
    <scope>NUCLEOTIDE SEQUENCE</scope>
    <source>
        <strain evidence="3">ChiSjej4B22-8148</strain>
    </source>
</reference>
<comment type="caution">
    <text evidence="3">The sequence shown here is derived from an EMBL/GenBank/DDBJ whole genome shotgun (WGS) entry which is preliminary data.</text>
</comment>
<dbReference type="EMBL" id="DVGK01000041">
    <property type="protein sequence ID" value="HIR12919.1"/>
    <property type="molecule type" value="Genomic_DNA"/>
</dbReference>
<feature type="transmembrane region" description="Helical" evidence="1">
    <location>
        <begin position="111"/>
        <end position="138"/>
    </location>
</feature>
<reference evidence="3" key="2">
    <citation type="journal article" date="2021" name="PeerJ">
        <title>Extensive microbial diversity within the chicken gut microbiome revealed by metagenomics and culture.</title>
        <authorList>
            <person name="Gilroy R."/>
            <person name="Ravi A."/>
            <person name="Getino M."/>
            <person name="Pursley I."/>
            <person name="Horton D.L."/>
            <person name="Alikhan N.F."/>
            <person name="Baker D."/>
            <person name="Gharbi K."/>
            <person name="Hall N."/>
            <person name="Watson M."/>
            <person name="Adriaenssens E.M."/>
            <person name="Foster-Nyarko E."/>
            <person name="Jarju S."/>
            <person name="Secka A."/>
            <person name="Antonio M."/>
            <person name="Oren A."/>
            <person name="Chaudhuri R.R."/>
            <person name="La Ragione R."/>
            <person name="Hildebrand F."/>
            <person name="Pallen M.J."/>
        </authorList>
    </citation>
    <scope>NUCLEOTIDE SEQUENCE</scope>
    <source>
        <strain evidence="3">ChiSjej4B22-8148</strain>
    </source>
</reference>
<name>A0A9D1ABI5_9FIRM</name>
<evidence type="ECO:0000259" key="2">
    <source>
        <dbReference type="Pfam" id="PF14358"/>
    </source>
</evidence>
<dbReference type="AlphaFoldDB" id="A0A9D1ABI5"/>
<feature type="transmembrane region" description="Helical" evidence="1">
    <location>
        <begin position="68"/>
        <end position="91"/>
    </location>
</feature>
<proteinExistence type="predicted"/>
<keyword evidence="1" id="KW-0812">Transmembrane</keyword>
<evidence type="ECO:0000313" key="4">
    <source>
        <dbReference type="Proteomes" id="UP000886757"/>
    </source>
</evidence>
<sequence length="233" mass="26301">MKSKQIAKISIDFAMTILLLFLMARQLTGDSAHEWLGTGMFILWILHHILNVRWHGHLLKGKYTPLRAVHTAVNLLLFLSMAGNVISAVILSREVFAFFPISGGIALARPMHILCAFWGFVLMSLHLGLHWGMILGVFRKASGPISSRRVRTGLRLGGAAAAIYGLYAFIKNQFLSYMFLTSAFVFFDFERPLLLFFTEYIAVMGLFVFLAYYGTKVLQKLTGKRRKATGYEK</sequence>
<feature type="transmembrane region" description="Helical" evidence="1">
    <location>
        <begin position="39"/>
        <end position="56"/>
    </location>
</feature>
<evidence type="ECO:0000256" key="1">
    <source>
        <dbReference type="SAM" id="Phobius"/>
    </source>
</evidence>
<dbReference type="Pfam" id="PF14358">
    <property type="entry name" value="DUF4405"/>
    <property type="match status" value="1"/>
</dbReference>
<keyword evidence="1" id="KW-1133">Transmembrane helix</keyword>
<accession>A0A9D1ABI5</accession>
<dbReference type="Proteomes" id="UP000886757">
    <property type="component" value="Unassembled WGS sequence"/>
</dbReference>
<feature type="domain" description="Flavinylation-associated cytochrome" evidence="2">
    <location>
        <begin position="73"/>
        <end position="131"/>
    </location>
</feature>
<organism evidence="3 4">
    <name type="scientific">Candidatus Choladousia intestinavium</name>
    <dbReference type="NCBI Taxonomy" id="2840727"/>
    <lineage>
        <taxon>Bacteria</taxon>
        <taxon>Bacillati</taxon>
        <taxon>Bacillota</taxon>
        <taxon>Clostridia</taxon>
        <taxon>Lachnospirales</taxon>
        <taxon>Lachnospiraceae</taxon>
        <taxon>Lachnospiraceae incertae sedis</taxon>
        <taxon>Candidatus Choladousia</taxon>
    </lineage>
</organism>